<dbReference type="SUPFAM" id="SSF48008">
    <property type="entry name" value="GntR ligand-binding domain-like"/>
    <property type="match status" value="1"/>
</dbReference>
<dbReference type="SMART" id="SM00345">
    <property type="entry name" value="HTH_GNTR"/>
    <property type="match status" value="1"/>
</dbReference>
<dbReference type="Gene3D" id="1.20.120.530">
    <property type="entry name" value="GntR ligand-binding domain-like"/>
    <property type="match status" value="1"/>
</dbReference>
<dbReference type="InterPro" id="IPR000524">
    <property type="entry name" value="Tscrpt_reg_HTH_GntR"/>
</dbReference>
<dbReference type="SMART" id="SM00895">
    <property type="entry name" value="FCD"/>
    <property type="match status" value="1"/>
</dbReference>
<dbReference type="Proteomes" id="UP001265700">
    <property type="component" value="Unassembled WGS sequence"/>
</dbReference>
<sequence>MPFQPIEPRRLYRQIADQLRQLIQSGEFAVGSRLPAERDLAQKMGVSRPSVREALIALEVQGLIEVRVGSGIVVIGREPLRRLDNAHGPLEIIRARQLIECELAAVAARSEDSTLVPDLEESLREMESAIAQRTLPIEGDRNFHLRIAQASDNSPLLAVVTQLFDERNGPLFTRLGSHFERETTWKQALAEHRAVVKAIERHDPQAARTAMDSHLKHSHERFSAGWAAPTETEAQGS</sequence>
<comment type="caution">
    <text evidence="5">The sequence shown here is derived from an EMBL/GenBank/DDBJ whole genome shotgun (WGS) entry which is preliminary data.</text>
</comment>
<accession>A0ABU1WPZ4</accession>
<dbReference type="Pfam" id="PF00392">
    <property type="entry name" value="GntR"/>
    <property type="match status" value="1"/>
</dbReference>
<gene>
    <name evidence="5" type="ORF">J2W49_003339</name>
</gene>
<keyword evidence="2 5" id="KW-0238">DNA-binding</keyword>
<organism evidence="5 6">
    <name type="scientific">Hydrogenophaga palleronii</name>
    <dbReference type="NCBI Taxonomy" id="65655"/>
    <lineage>
        <taxon>Bacteria</taxon>
        <taxon>Pseudomonadati</taxon>
        <taxon>Pseudomonadota</taxon>
        <taxon>Betaproteobacteria</taxon>
        <taxon>Burkholderiales</taxon>
        <taxon>Comamonadaceae</taxon>
        <taxon>Hydrogenophaga</taxon>
    </lineage>
</organism>
<dbReference type="PANTHER" id="PTHR43537:SF5">
    <property type="entry name" value="UXU OPERON TRANSCRIPTIONAL REGULATOR"/>
    <property type="match status" value="1"/>
</dbReference>
<dbReference type="GO" id="GO:0003677">
    <property type="term" value="F:DNA binding"/>
    <property type="evidence" value="ECO:0007669"/>
    <property type="project" value="UniProtKB-KW"/>
</dbReference>
<keyword evidence="1" id="KW-0805">Transcription regulation</keyword>
<dbReference type="EMBL" id="JAVDWU010000007">
    <property type="protein sequence ID" value="MDR7151363.1"/>
    <property type="molecule type" value="Genomic_DNA"/>
</dbReference>
<evidence type="ECO:0000259" key="4">
    <source>
        <dbReference type="PROSITE" id="PS50949"/>
    </source>
</evidence>
<dbReference type="PRINTS" id="PR00035">
    <property type="entry name" value="HTHGNTR"/>
</dbReference>
<evidence type="ECO:0000256" key="2">
    <source>
        <dbReference type="ARBA" id="ARBA00023125"/>
    </source>
</evidence>
<dbReference type="InterPro" id="IPR036388">
    <property type="entry name" value="WH-like_DNA-bd_sf"/>
</dbReference>
<protein>
    <submittedName>
        <fullName evidence="5">DNA-binding FadR family transcriptional regulator</fullName>
    </submittedName>
</protein>
<proteinExistence type="predicted"/>
<dbReference type="PANTHER" id="PTHR43537">
    <property type="entry name" value="TRANSCRIPTIONAL REGULATOR, GNTR FAMILY"/>
    <property type="match status" value="1"/>
</dbReference>
<dbReference type="PROSITE" id="PS50949">
    <property type="entry name" value="HTH_GNTR"/>
    <property type="match status" value="1"/>
</dbReference>
<evidence type="ECO:0000256" key="3">
    <source>
        <dbReference type="ARBA" id="ARBA00023163"/>
    </source>
</evidence>
<name>A0ABU1WPZ4_9BURK</name>
<dbReference type="RefSeq" id="WP_310318614.1">
    <property type="nucleotide sequence ID" value="NZ_JAVDWU010000007.1"/>
</dbReference>
<keyword evidence="6" id="KW-1185">Reference proteome</keyword>
<keyword evidence="3" id="KW-0804">Transcription</keyword>
<feature type="domain" description="HTH gntR-type" evidence="4">
    <location>
        <begin position="9"/>
        <end position="77"/>
    </location>
</feature>
<dbReference type="CDD" id="cd07377">
    <property type="entry name" value="WHTH_GntR"/>
    <property type="match status" value="1"/>
</dbReference>
<evidence type="ECO:0000313" key="5">
    <source>
        <dbReference type="EMBL" id="MDR7151363.1"/>
    </source>
</evidence>
<dbReference type="InterPro" id="IPR011711">
    <property type="entry name" value="GntR_C"/>
</dbReference>
<reference evidence="5 6" key="1">
    <citation type="submission" date="2023-07" db="EMBL/GenBank/DDBJ databases">
        <title>Sorghum-associated microbial communities from plants grown in Nebraska, USA.</title>
        <authorList>
            <person name="Schachtman D."/>
        </authorList>
    </citation>
    <scope>NUCLEOTIDE SEQUENCE [LARGE SCALE GENOMIC DNA]</scope>
    <source>
        <strain evidence="5 6">4249</strain>
    </source>
</reference>
<dbReference type="InterPro" id="IPR008920">
    <property type="entry name" value="TF_FadR/GntR_C"/>
</dbReference>
<dbReference type="InterPro" id="IPR036390">
    <property type="entry name" value="WH_DNA-bd_sf"/>
</dbReference>
<dbReference type="Pfam" id="PF07729">
    <property type="entry name" value="FCD"/>
    <property type="match status" value="1"/>
</dbReference>
<evidence type="ECO:0000313" key="6">
    <source>
        <dbReference type="Proteomes" id="UP001265700"/>
    </source>
</evidence>
<dbReference type="Gene3D" id="1.10.10.10">
    <property type="entry name" value="Winged helix-like DNA-binding domain superfamily/Winged helix DNA-binding domain"/>
    <property type="match status" value="1"/>
</dbReference>
<evidence type="ECO:0000256" key="1">
    <source>
        <dbReference type="ARBA" id="ARBA00023015"/>
    </source>
</evidence>
<dbReference type="SUPFAM" id="SSF46785">
    <property type="entry name" value="Winged helix' DNA-binding domain"/>
    <property type="match status" value="1"/>
</dbReference>